<dbReference type="Proteomes" id="UP000658997">
    <property type="component" value="Unassembled WGS sequence"/>
</dbReference>
<feature type="compositionally biased region" description="Polar residues" evidence="1">
    <location>
        <begin position="149"/>
        <end position="175"/>
    </location>
</feature>
<dbReference type="Proteomes" id="UP000179920">
    <property type="component" value="Chromosome XXIII"/>
</dbReference>
<feature type="compositionally biased region" description="Polar residues" evidence="1">
    <location>
        <begin position="205"/>
        <end position="217"/>
    </location>
</feature>
<dbReference type="InterPro" id="IPR046310">
    <property type="entry name" value="DUF6425"/>
</dbReference>
<gene>
    <name evidence="3" type="ORF">UBRO2_01880</name>
    <name evidence="2" type="ORF">UBRO_08880</name>
</gene>
<dbReference type="OrthoDB" id="2554527at2759"/>
<dbReference type="Pfam" id="PF19989">
    <property type="entry name" value="DUF6425"/>
    <property type="match status" value="1"/>
</dbReference>
<organism evidence="2 4">
    <name type="scientific">Ustilago bromivora</name>
    <dbReference type="NCBI Taxonomy" id="307758"/>
    <lineage>
        <taxon>Eukaryota</taxon>
        <taxon>Fungi</taxon>
        <taxon>Dikarya</taxon>
        <taxon>Basidiomycota</taxon>
        <taxon>Ustilaginomycotina</taxon>
        <taxon>Ustilaginomycetes</taxon>
        <taxon>Ustilaginales</taxon>
        <taxon>Ustilaginaceae</taxon>
        <taxon>Ustilago</taxon>
    </lineage>
</organism>
<keyword evidence="5" id="KW-1185">Reference proteome</keyword>
<evidence type="ECO:0000256" key="1">
    <source>
        <dbReference type="SAM" id="MobiDB-lite"/>
    </source>
</evidence>
<proteinExistence type="predicted"/>
<evidence type="ECO:0000313" key="4">
    <source>
        <dbReference type="Proteomes" id="UP000179920"/>
    </source>
</evidence>
<reference evidence="4" key="1">
    <citation type="submission" date="2016-04" db="EMBL/GenBank/DDBJ databases">
        <authorList>
            <person name="Guldener U."/>
            <person name="Guldener U."/>
        </authorList>
    </citation>
    <scope>NUCLEOTIDE SEQUENCE [LARGE SCALE GENOMIC DNA]</scope>
    <source>
        <strain evidence="4">UB2112</strain>
    </source>
</reference>
<evidence type="ECO:0000313" key="2">
    <source>
        <dbReference type="EMBL" id="SAM86506.1"/>
    </source>
</evidence>
<accession>A0A1K0GEK6</accession>
<sequence length="290" mass="31006">MVVNALLIRRAALQASAAPLRVAAFSTASRLHNQTPQFKREGPVAPKDDKSKFDDGRDDPHYPGVQQKLKSFSDPYPNRPNADRSHPEPESPRGHEGAFADHRGRGSRAEGEQLNGSEEAAETRTHRRVGQMAKNAAQSLFGSGDKKSFSTSARSSVQEPTQTNRSTPARTSKGSLNDHPGYTTEEAPIDSRPPFEMPAPAEGATPSSTVVNASTKAAASHPDVKAMADGANQAGGGADALHPEDRSQKTWGMNARSAQFNPEEGKRKPLYDGGSNEGGFKGKPDVKSRT</sequence>
<feature type="compositionally biased region" description="Basic and acidic residues" evidence="1">
    <location>
        <begin position="38"/>
        <end position="61"/>
    </location>
</feature>
<feature type="compositionally biased region" description="Basic and acidic residues" evidence="1">
    <location>
        <begin position="280"/>
        <end position="290"/>
    </location>
</feature>
<dbReference type="EMBL" id="ULHB01000026">
    <property type="protein sequence ID" value="SYW77500.1"/>
    <property type="molecule type" value="Genomic_DNA"/>
</dbReference>
<name>A0A1K0GEK6_9BASI</name>
<evidence type="ECO:0000313" key="3">
    <source>
        <dbReference type="EMBL" id="SYW77500.1"/>
    </source>
</evidence>
<protein>
    <submittedName>
        <fullName evidence="2">Uncharacterized protein</fullName>
    </submittedName>
</protein>
<feature type="region of interest" description="Disordered" evidence="1">
    <location>
        <begin position="33"/>
        <end position="290"/>
    </location>
</feature>
<reference evidence="3" key="3">
    <citation type="submission" date="2018-08" db="EMBL/GenBank/DDBJ databases">
        <authorList>
            <person name="Guldener U."/>
        </authorList>
    </citation>
    <scope>NUCLEOTIDE SEQUENCE</scope>
    <source>
        <strain evidence="3">UB2</strain>
    </source>
</reference>
<feature type="compositionally biased region" description="Basic and acidic residues" evidence="1">
    <location>
        <begin position="81"/>
        <end position="111"/>
    </location>
</feature>
<dbReference type="EMBL" id="LT558139">
    <property type="protein sequence ID" value="SAM86506.1"/>
    <property type="molecule type" value="Genomic_DNA"/>
</dbReference>
<evidence type="ECO:0000313" key="5">
    <source>
        <dbReference type="Proteomes" id="UP000658997"/>
    </source>
</evidence>
<dbReference type="AlphaFoldDB" id="A0A1K0GEK6"/>
<reference evidence="2" key="2">
    <citation type="submission" date="2016-04" db="EMBL/GenBank/DDBJ databases">
        <authorList>
            <person name="Evans L.H."/>
            <person name="Alamgir A."/>
            <person name="Owens N."/>
            <person name="Weber N.D."/>
            <person name="Virtaneva K."/>
            <person name="Barbian K."/>
            <person name="Babar A."/>
            <person name="Rosenke K."/>
        </authorList>
    </citation>
    <scope>NUCLEOTIDE SEQUENCE</scope>
    <source>
        <strain evidence="2">UB2112</strain>
    </source>
</reference>